<accession>A0ABD3AD38</accession>
<comment type="function">
    <text evidence="4">The B regulatory subunit may modulate substrate selectivity and catalytic activity, and may also direct the localization of the catalytic enzyme to a particular subcellular compartment.</text>
</comment>
<feature type="non-terminal residue" evidence="5">
    <location>
        <position position="1"/>
    </location>
</feature>
<dbReference type="PRINTS" id="PR00600">
    <property type="entry name" value="PP2APR55"/>
</dbReference>
<dbReference type="Pfam" id="PF00400">
    <property type="entry name" value="WD40"/>
    <property type="match status" value="1"/>
</dbReference>
<evidence type="ECO:0000256" key="4">
    <source>
        <dbReference type="ARBA" id="ARBA00034298"/>
    </source>
</evidence>
<comment type="caution">
    <text evidence="5">The sequence shown here is derived from an EMBL/GenBank/DDBJ whole genome shotgun (WGS) entry which is preliminary data.</text>
</comment>
<evidence type="ECO:0000313" key="6">
    <source>
        <dbReference type="Proteomes" id="UP001630127"/>
    </source>
</evidence>
<comment type="similarity">
    <text evidence="1">Belongs to the phosphatase 2A regulatory subunit B family.</text>
</comment>
<dbReference type="PANTHER" id="PTHR11871">
    <property type="entry name" value="PROTEIN PHOSPHATASE PP2A REGULATORY SUBUNIT B"/>
    <property type="match status" value="1"/>
</dbReference>
<dbReference type="InterPro" id="IPR015943">
    <property type="entry name" value="WD40/YVTN_repeat-like_dom_sf"/>
</dbReference>
<evidence type="ECO:0000256" key="1">
    <source>
        <dbReference type="ARBA" id="ARBA00008259"/>
    </source>
</evidence>
<dbReference type="AlphaFoldDB" id="A0ABD3AD38"/>
<keyword evidence="6" id="KW-1185">Reference proteome</keyword>
<dbReference type="EMBL" id="JBJUIK010000004">
    <property type="protein sequence ID" value="KAL3529468.1"/>
    <property type="molecule type" value="Genomic_DNA"/>
</dbReference>
<protein>
    <recommendedName>
        <fullName evidence="7">Serine/threonine-protein phosphatase 2A 55 kDa regulatory subunit B</fullName>
    </recommendedName>
</protein>
<keyword evidence="2" id="KW-0853">WD repeat</keyword>
<dbReference type="SUPFAM" id="SSF50978">
    <property type="entry name" value="WD40 repeat-like"/>
    <property type="match status" value="1"/>
</dbReference>
<evidence type="ECO:0008006" key="7">
    <source>
        <dbReference type="Google" id="ProtNLM"/>
    </source>
</evidence>
<evidence type="ECO:0000313" key="5">
    <source>
        <dbReference type="EMBL" id="KAL3529468.1"/>
    </source>
</evidence>
<evidence type="ECO:0000256" key="3">
    <source>
        <dbReference type="ARBA" id="ARBA00022737"/>
    </source>
</evidence>
<dbReference type="Proteomes" id="UP001630127">
    <property type="component" value="Unassembled WGS sequence"/>
</dbReference>
<dbReference type="InterPro" id="IPR000009">
    <property type="entry name" value="PP2A_PR55"/>
</dbReference>
<dbReference type="InterPro" id="IPR001680">
    <property type="entry name" value="WD40_rpt"/>
</dbReference>
<dbReference type="InterPro" id="IPR036322">
    <property type="entry name" value="WD40_repeat_dom_sf"/>
</dbReference>
<proteinExistence type="inferred from homology"/>
<evidence type="ECO:0000256" key="2">
    <source>
        <dbReference type="ARBA" id="ARBA00022574"/>
    </source>
</evidence>
<gene>
    <name evidence="5" type="ORF">ACH5RR_008790</name>
</gene>
<dbReference type="Gene3D" id="2.130.10.10">
    <property type="entry name" value="YVTN repeat-like/Quinoprotein amine dehydrogenase"/>
    <property type="match status" value="1"/>
</dbReference>
<reference evidence="5 6" key="1">
    <citation type="submission" date="2024-11" db="EMBL/GenBank/DDBJ databases">
        <title>A near-complete genome assembly of Cinchona calisaya.</title>
        <authorList>
            <person name="Lian D.C."/>
            <person name="Zhao X.W."/>
            <person name="Wei L."/>
        </authorList>
    </citation>
    <scope>NUCLEOTIDE SEQUENCE [LARGE SCALE GENOMIC DNA]</scope>
    <source>
        <tissue evidence="5">Nenye</tissue>
    </source>
</reference>
<name>A0ABD3AD38_9GENT</name>
<keyword evidence="3" id="KW-0677">Repeat</keyword>
<organism evidence="5 6">
    <name type="scientific">Cinchona calisaya</name>
    <dbReference type="NCBI Taxonomy" id="153742"/>
    <lineage>
        <taxon>Eukaryota</taxon>
        <taxon>Viridiplantae</taxon>
        <taxon>Streptophyta</taxon>
        <taxon>Embryophyta</taxon>
        <taxon>Tracheophyta</taxon>
        <taxon>Spermatophyta</taxon>
        <taxon>Magnoliopsida</taxon>
        <taxon>eudicotyledons</taxon>
        <taxon>Gunneridae</taxon>
        <taxon>Pentapetalae</taxon>
        <taxon>asterids</taxon>
        <taxon>lamiids</taxon>
        <taxon>Gentianales</taxon>
        <taxon>Rubiaceae</taxon>
        <taxon>Cinchonoideae</taxon>
        <taxon>Cinchoneae</taxon>
        <taxon>Cinchona</taxon>
    </lineage>
</organism>
<sequence length="271" mass="30564">DGETFLSADDFRINLWNLEISNQCFNIIDMKPPNMDDLTEVITSAEFHPFHCNLLAYSCSTGYIQLVDMRKSAICDHNTRILRGGGSNGLKSFFTEIAASITDLKFASDGRHVLGRDYMNLKLWDIRMENSPVAIYKIHEHLRLKLCDLYNNDAIFDKFACCLSGDGLHFATGSYSNQVRIFSHGGGEEGITLQASRNPNRKSPIQANTRARRSSLSNLTRGFYRHGQENLNSESNDFSCNLNSKLLHLAWHSNKDLIACAAGSTLFMYYL</sequence>